<dbReference type="EMBL" id="MU001989">
    <property type="protein sequence ID" value="KAF2792034.1"/>
    <property type="molecule type" value="Genomic_DNA"/>
</dbReference>
<accession>A0A6A6X792</accession>
<protein>
    <submittedName>
        <fullName evidence="1">Uncharacterized protein</fullName>
    </submittedName>
</protein>
<name>A0A6A6X792_9PLEO</name>
<reference evidence="1" key="1">
    <citation type="journal article" date="2020" name="Stud. Mycol.">
        <title>101 Dothideomycetes genomes: a test case for predicting lifestyles and emergence of pathogens.</title>
        <authorList>
            <person name="Haridas S."/>
            <person name="Albert R."/>
            <person name="Binder M."/>
            <person name="Bloem J."/>
            <person name="Labutti K."/>
            <person name="Salamov A."/>
            <person name="Andreopoulos B."/>
            <person name="Baker S."/>
            <person name="Barry K."/>
            <person name="Bills G."/>
            <person name="Bluhm B."/>
            <person name="Cannon C."/>
            <person name="Castanera R."/>
            <person name="Culley D."/>
            <person name="Daum C."/>
            <person name="Ezra D."/>
            <person name="Gonzalez J."/>
            <person name="Henrissat B."/>
            <person name="Kuo A."/>
            <person name="Liang C."/>
            <person name="Lipzen A."/>
            <person name="Lutzoni F."/>
            <person name="Magnuson J."/>
            <person name="Mondo S."/>
            <person name="Nolan M."/>
            <person name="Ohm R."/>
            <person name="Pangilinan J."/>
            <person name="Park H.-J."/>
            <person name="Ramirez L."/>
            <person name="Alfaro M."/>
            <person name="Sun H."/>
            <person name="Tritt A."/>
            <person name="Yoshinaga Y."/>
            <person name="Zwiers L.-H."/>
            <person name="Turgeon B."/>
            <person name="Goodwin S."/>
            <person name="Spatafora J."/>
            <person name="Crous P."/>
            <person name="Grigoriev I."/>
        </authorList>
    </citation>
    <scope>NUCLEOTIDE SEQUENCE</scope>
    <source>
        <strain evidence="1">CBS 109.77</strain>
    </source>
</reference>
<gene>
    <name evidence="1" type="ORF">K505DRAFT_58822</name>
</gene>
<organism evidence="1 2">
    <name type="scientific">Melanomma pulvis-pyrius CBS 109.77</name>
    <dbReference type="NCBI Taxonomy" id="1314802"/>
    <lineage>
        <taxon>Eukaryota</taxon>
        <taxon>Fungi</taxon>
        <taxon>Dikarya</taxon>
        <taxon>Ascomycota</taxon>
        <taxon>Pezizomycotina</taxon>
        <taxon>Dothideomycetes</taxon>
        <taxon>Pleosporomycetidae</taxon>
        <taxon>Pleosporales</taxon>
        <taxon>Melanommataceae</taxon>
        <taxon>Melanomma</taxon>
    </lineage>
</organism>
<evidence type="ECO:0000313" key="2">
    <source>
        <dbReference type="Proteomes" id="UP000799757"/>
    </source>
</evidence>
<keyword evidence="2" id="KW-1185">Reference proteome</keyword>
<proteinExistence type="predicted"/>
<sequence length="201" mass="22504">MQRSGDFVRTSRNKAVIKKSSRRRLSSVLNEMRSIGSAGREMHVASEVDTGYRTCGVGVGVLYRRRDWWLLRHVFVAASGIYIVRERLPHGNSERSRLVVSPSTPSNRIASQCLPLHAPQEPHQRPTTSVYQAISVLHDIVDILDRTPQPILILHTASLSIQKTGPQKTAVANRNNLLIPKTKACSNSPVAQHYPFRPREA</sequence>
<dbReference type="AlphaFoldDB" id="A0A6A6X792"/>
<dbReference type="Proteomes" id="UP000799757">
    <property type="component" value="Unassembled WGS sequence"/>
</dbReference>
<evidence type="ECO:0000313" key="1">
    <source>
        <dbReference type="EMBL" id="KAF2792034.1"/>
    </source>
</evidence>